<comment type="similarity">
    <text evidence="3">Belongs to the NMT1/THI5 family.</text>
</comment>
<dbReference type="EMBL" id="CZBL01000002">
    <property type="protein sequence ID" value="CUP57976.1"/>
    <property type="molecule type" value="Genomic_DNA"/>
</dbReference>
<dbReference type="EMBL" id="QRUO01000004">
    <property type="protein sequence ID" value="RGR72795.1"/>
    <property type="molecule type" value="Genomic_DNA"/>
</dbReference>
<evidence type="ECO:0000256" key="7">
    <source>
        <dbReference type="ARBA" id="ARBA00022898"/>
    </source>
</evidence>
<keyword evidence="7" id="KW-0663">Pyridoxal phosphate</keyword>
<reference evidence="16" key="3">
    <citation type="submission" date="2023-07" db="EMBL/GenBank/DDBJ databases">
        <title>Whole Genome Sequencing of Colonoscopy isolates.</title>
        <authorList>
            <person name="Surve S.V."/>
            <person name="Valls R.A."/>
            <person name="Barrak K.E."/>
            <person name="Gardner T.B."/>
            <person name="O'Toole G.A."/>
        </authorList>
    </citation>
    <scope>NUCLEOTIDE SEQUENCE</scope>
    <source>
        <strain evidence="16">GP0119</strain>
    </source>
</reference>
<evidence type="ECO:0000256" key="9">
    <source>
        <dbReference type="ARBA" id="ARBA00023004"/>
    </source>
</evidence>
<keyword evidence="5" id="KW-0808">Transferase</keyword>
<dbReference type="EMBL" id="CZAI01000002">
    <property type="protein sequence ID" value="CUP03450.1"/>
    <property type="molecule type" value="Genomic_DNA"/>
</dbReference>
<evidence type="ECO:0000256" key="1">
    <source>
        <dbReference type="ARBA" id="ARBA00003469"/>
    </source>
</evidence>
<dbReference type="PANTHER" id="PTHR31528:SF1">
    <property type="entry name" value="4-AMINO-5-HYDROXYMETHYL-2-METHYLPYRIMIDINE PHOSPHATE SYNTHASE THI11-RELATED"/>
    <property type="match status" value="1"/>
</dbReference>
<protein>
    <recommendedName>
        <fullName evidence="10">Thiamine pyrimidine synthase</fullName>
    </recommendedName>
</protein>
<accession>A0A174K270</accession>
<reference evidence="20 21" key="1">
    <citation type="submission" date="2015-09" db="EMBL/GenBank/DDBJ databases">
        <authorList>
            <consortium name="Pathogen Informatics"/>
        </authorList>
    </citation>
    <scope>NUCLEOTIDE SEQUENCE [LARGE SCALE GENOMIC DNA]</scope>
    <source>
        <strain evidence="14 20">2789STDY5834880</strain>
        <strain evidence="15 21">2789STDY5834946</strain>
    </source>
</reference>
<dbReference type="RefSeq" id="WP_055170785.1">
    <property type="nucleotide sequence ID" value="NZ_CAXSLD010000016.1"/>
</dbReference>
<evidence type="ECO:0000256" key="12">
    <source>
        <dbReference type="SAM" id="SignalP"/>
    </source>
</evidence>
<proteinExistence type="inferred from homology"/>
<comment type="function">
    <text evidence="1">Responsible for the formation of the pyrimidine heterocycle in the thiamine biosynthesis pathway. Catalyzes the formation of hydroxymethylpyrimidine phosphate (HMP-P) from histidine and pyridoxal phosphate (PLP). The protein uses PLP and the active site histidine to form HMP-P, generating an inactive enzyme. The enzyme can only undergo a single turnover, which suggests it is a suicide enzyme.</text>
</comment>
<evidence type="ECO:0000313" key="19">
    <source>
        <dbReference type="EMBL" id="RHH85784.1"/>
    </source>
</evidence>
<evidence type="ECO:0000256" key="11">
    <source>
        <dbReference type="ARBA" id="ARBA00048179"/>
    </source>
</evidence>
<evidence type="ECO:0000256" key="3">
    <source>
        <dbReference type="ARBA" id="ARBA00009406"/>
    </source>
</evidence>
<dbReference type="GO" id="GO:0009228">
    <property type="term" value="P:thiamine biosynthetic process"/>
    <property type="evidence" value="ECO:0007669"/>
    <property type="project" value="UniProtKB-KW"/>
</dbReference>
<dbReference type="EMBL" id="QSCS01000006">
    <property type="protein sequence ID" value="RGY27877.1"/>
    <property type="molecule type" value="Genomic_DNA"/>
</dbReference>
<dbReference type="STRING" id="47678.ERS852494_01398"/>
<evidence type="ECO:0000313" key="21">
    <source>
        <dbReference type="Proteomes" id="UP000095725"/>
    </source>
</evidence>
<keyword evidence="8" id="KW-0784">Thiamine biosynthesis</keyword>
<evidence type="ECO:0000313" key="24">
    <source>
        <dbReference type="Proteomes" id="UP000284431"/>
    </source>
</evidence>
<evidence type="ECO:0000259" key="13">
    <source>
        <dbReference type="Pfam" id="PF09084"/>
    </source>
</evidence>
<evidence type="ECO:0000313" key="15">
    <source>
        <dbReference type="EMBL" id="CUP57976.1"/>
    </source>
</evidence>
<dbReference type="Proteomes" id="UP000284431">
    <property type="component" value="Unassembled WGS sequence"/>
</dbReference>
<evidence type="ECO:0000256" key="10">
    <source>
        <dbReference type="ARBA" id="ARBA00033171"/>
    </source>
</evidence>
<evidence type="ECO:0000313" key="16">
    <source>
        <dbReference type="EMBL" id="MDO6357769.1"/>
    </source>
</evidence>
<comment type="catalytic activity">
    <reaction evidence="11">
        <text>N(6)-(pyridoxal phosphate)-L-lysyl-[4-amino-5-hydroxymethyl-2-methylpyrimidine phosphate synthase] + L-histidyl-[4-amino-5-hydroxymethyl-2-methylpyrimidine phosphate synthase] + 2 Fe(3+) + 4 H2O = L-lysyl-[4-amino-5-hydroxymethyl-2-methylpyrimidine phosphate synthase] + (2S)-2-amino-5-hydroxy-4-oxopentanoyl-[4-amino-5-hydroxymethyl-2-methylpyrimidine phosphate synthase] + 4-amino-2-methyl-5-(phosphooxymethyl)pyrimidine + 3-oxopropanoate + 2 Fe(2+) + 2 H(+)</text>
        <dbReference type="Rhea" id="RHEA:65756"/>
        <dbReference type="Rhea" id="RHEA-COMP:16892"/>
        <dbReference type="Rhea" id="RHEA-COMP:16893"/>
        <dbReference type="Rhea" id="RHEA-COMP:16894"/>
        <dbReference type="Rhea" id="RHEA-COMP:16895"/>
        <dbReference type="ChEBI" id="CHEBI:15377"/>
        <dbReference type="ChEBI" id="CHEBI:15378"/>
        <dbReference type="ChEBI" id="CHEBI:29033"/>
        <dbReference type="ChEBI" id="CHEBI:29034"/>
        <dbReference type="ChEBI" id="CHEBI:29969"/>
        <dbReference type="ChEBI" id="CHEBI:29979"/>
        <dbReference type="ChEBI" id="CHEBI:33190"/>
        <dbReference type="ChEBI" id="CHEBI:58354"/>
        <dbReference type="ChEBI" id="CHEBI:143915"/>
        <dbReference type="ChEBI" id="CHEBI:157692"/>
    </reaction>
    <physiologicalReaction direction="left-to-right" evidence="11">
        <dbReference type="Rhea" id="RHEA:65757"/>
    </physiologicalReaction>
</comment>
<organism evidence="14 20">
    <name type="scientific">Bacteroides caccae</name>
    <dbReference type="NCBI Taxonomy" id="47678"/>
    <lineage>
        <taxon>Bacteria</taxon>
        <taxon>Pseudomonadati</taxon>
        <taxon>Bacteroidota</taxon>
        <taxon>Bacteroidia</taxon>
        <taxon>Bacteroidales</taxon>
        <taxon>Bacteroidaceae</taxon>
        <taxon>Bacteroides</taxon>
    </lineage>
</organism>
<feature type="domain" description="SsuA/THI5-like" evidence="13">
    <location>
        <begin position="37"/>
        <end position="243"/>
    </location>
</feature>
<dbReference type="GO" id="GO:0016740">
    <property type="term" value="F:transferase activity"/>
    <property type="evidence" value="ECO:0007669"/>
    <property type="project" value="UniProtKB-KW"/>
</dbReference>
<comment type="pathway">
    <text evidence="2">Cofactor biosynthesis; thiamine diphosphate biosynthesis.</text>
</comment>
<dbReference type="EMBL" id="QRKD01000033">
    <property type="protein sequence ID" value="RHH85784.1"/>
    <property type="molecule type" value="Genomic_DNA"/>
</dbReference>
<evidence type="ECO:0000313" key="23">
    <source>
        <dbReference type="Proteomes" id="UP000284205"/>
    </source>
</evidence>
<dbReference type="InterPro" id="IPR027939">
    <property type="entry name" value="NMT1/THI5"/>
</dbReference>
<evidence type="ECO:0000256" key="8">
    <source>
        <dbReference type="ARBA" id="ARBA00022977"/>
    </source>
</evidence>
<dbReference type="Proteomes" id="UP001170023">
    <property type="component" value="Unassembled WGS sequence"/>
</dbReference>
<reference evidence="22 23" key="2">
    <citation type="submission" date="2018-08" db="EMBL/GenBank/DDBJ databases">
        <title>A genome reference for cultivated species of the human gut microbiota.</title>
        <authorList>
            <person name="Zou Y."/>
            <person name="Xue W."/>
            <person name="Luo G."/>
        </authorList>
    </citation>
    <scope>NUCLEOTIDE SEQUENCE [LARGE SCALE GENOMIC DNA]</scope>
    <source>
        <strain evidence="17 23">AF24-29LB</strain>
        <strain evidence="19 22">AM16-49B</strain>
        <strain evidence="18 24">OF02-6LB</strain>
    </source>
</reference>
<feature type="signal peptide" evidence="12">
    <location>
        <begin position="1"/>
        <end position="24"/>
    </location>
</feature>
<dbReference type="SUPFAM" id="SSF53850">
    <property type="entry name" value="Periplasmic binding protein-like II"/>
    <property type="match status" value="1"/>
</dbReference>
<keyword evidence="12" id="KW-0732">Signal</keyword>
<name>A0A174K270_9BACE</name>
<dbReference type="AlphaFoldDB" id="A0A174K270"/>
<evidence type="ECO:0000256" key="5">
    <source>
        <dbReference type="ARBA" id="ARBA00022679"/>
    </source>
</evidence>
<dbReference type="Proteomes" id="UP000095725">
    <property type="component" value="Unassembled WGS sequence"/>
</dbReference>
<dbReference type="Pfam" id="PF09084">
    <property type="entry name" value="NMT1"/>
    <property type="match status" value="1"/>
</dbReference>
<sequence>MKVIRIIACILLLSVFSLINVVHAQSVTLIPKWTAQAQFAGYYVAEKMGFYKEEGLDVHVKHPSHSENSFQYLKEGEPQAVITNLSQALMEYFAGKRIVNILQTSQENSLMLVSHSPLKGIPSLQHREIAVWNHITQELLDRIANKYQIEVEWIRFNSGINLFLSKAVDICMVGSYNEFPQLAECGMQIDSTHIMRFADYGYNLPEDGLYVTEEFYQKHPETIQKLVRACIRGWNWANEHPEETLDIVMEQVHHYNIGTNRYHQRKMLEEILRLQTDKTGQRPYRLSREGFDLAIDILLPPDISKKKSIRYEDFVK</sequence>
<dbReference type="Proteomes" id="UP000284205">
    <property type="component" value="Unassembled WGS sequence"/>
</dbReference>
<dbReference type="PANTHER" id="PTHR31528">
    <property type="entry name" value="4-AMINO-5-HYDROXYMETHYL-2-METHYLPYRIMIDINE PHOSPHATE SYNTHASE THI11-RELATED"/>
    <property type="match status" value="1"/>
</dbReference>
<evidence type="ECO:0000256" key="6">
    <source>
        <dbReference type="ARBA" id="ARBA00022723"/>
    </source>
</evidence>
<dbReference type="EMBL" id="JAUONL010000005">
    <property type="protein sequence ID" value="MDO6357769.1"/>
    <property type="molecule type" value="Genomic_DNA"/>
</dbReference>
<evidence type="ECO:0000313" key="22">
    <source>
        <dbReference type="Proteomes" id="UP000283512"/>
    </source>
</evidence>
<evidence type="ECO:0000313" key="18">
    <source>
        <dbReference type="EMBL" id="RGY27877.1"/>
    </source>
</evidence>
<feature type="chain" id="PRO_5014251717" description="Thiamine pyrimidine synthase" evidence="12">
    <location>
        <begin position="25"/>
        <end position="316"/>
    </location>
</feature>
<dbReference type="Gene3D" id="3.40.190.10">
    <property type="entry name" value="Periplasmic binding protein-like II"/>
    <property type="match status" value="2"/>
</dbReference>
<dbReference type="Proteomes" id="UP000095657">
    <property type="component" value="Unassembled WGS sequence"/>
</dbReference>
<evidence type="ECO:0000313" key="17">
    <source>
        <dbReference type="EMBL" id="RGR72795.1"/>
    </source>
</evidence>
<evidence type="ECO:0000313" key="14">
    <source>
        <dbReference type="EMBL" id="CUP03450.1"/>
    </source>
</evidence>
<evidence type="ECO:0000256" key="4">
    <source>
        <dbReference type="ARBA" id="ARBA00011738"/>
    </source>
</evidence>
<gene>
    <name evidence="19" type="ORF">DW190_19395</name>
    <name evidence="17" type="ORF">DWY26_05590</name>
    <name evidence="18" type="ORF">DXA49_05490</name>
    <name evidence="14" type="ORF">ERS852494_01398</name>
    <name evidence="15" type="ORF">ERS852558_00507</name>
    <name evidence="16" type="ORF">Q4469_08715</name>
</gene>
<dbReference type="InterPro" id="IPR015168">
    <property type="entry name" value="SsuA/THI5"/>
</dbReference>
<keyword evidence="6" id="KW-0479">Metal-binding</keyword>
<dbReference type="GO" id="GO:0046872">
    <property type="term" value="F:metal ion binding"/>
    <property type="evidence" value="ECO:0007669"/>
    <property type="project" value="UniProtKB-KW"/>
</dbReference>
<evidence type="ECO:0000313" key="20">
    <source>
        <dbReference type="Proteomes" id="UP000095657"/>
    </source>
</evidence>
<evidence type="ECO:0000256" key="2">
    <source>
        <dbReference type="ARBA" id="ARBA00004948"/>
    </source>
</evidence>
<comment type="subunit">
    <text evidence="4">Homodimer.</text>
</comment>
<dbReference type="Proteomes" id="UP000283512">
    <property type="component" value="Unassembled WGS sequence"/>
</dbReference>
<keyword evidence="9" id="KW-0408">Iron</keyword>